<dbReference type="RefSeq" id="WP_118890214.1">
    <property type="nucleotide sequence ID" value="NZ_PHUT01000018.1"/>
</dbReference>
<evidence type="ECO:0000256" key="1">
    <source>
        <dbReference type="ARBA" id="ARBA00022722"/>
    </source>
</evidence>
<feature type="compositionally biased region" description="Pro residues" evidence="3">
    <location>
        <begin position="157"/>
        <end position="167"/>
    </location>
</feature>
<reference evidence="5 6" key="1">
    <citation type="journal article" date="2007" name="Int. J. Syst. Evol. Microbiol.">
        <title>Oceanobacillus profundus sp. nov., isolated from a deep-sea sediment core.</title>
        <authorList>
            <person name="Kim Y.G."/>
            <person name="Choi D.H."/>
            <person name="Hyun S."/>
            <person name="Cho B.C."/>
        </authorList>
    </citation>
    <scope>NUCLEOTIDE SEQUENCE [LARGE SCALE GENOMIC DNA]</scope>
    <source>
        <strain evidence="5 6">DSM 18246</strain>
    </source>
</reference>
<feature type="region of interest" description="Disordered" evidence="3">
    <location>
        <begin position="258"/>
        <end position="305"/>
    </location>
</feature>
<organism evidence="5 6">
    <name type="scientific">Oceanobacillus profundus</name>
    <dbReference type="NCBI Taxonomy" id="372463"/>
    <lineage>
        <taxon>Bacteria</taxon>
        <taxon>Bacillati</taxon>
        <taxon>Bacillota</taxon>
        <taxon>Bacilli</taxon>
        <taxon>Bacillales</taxon>
        <taxon>Bacillaceae</taxon>
        <taxon>Oceanobacillus</taxon>
    </lineage>
</organism>
<dbReference type="GO" id="GO:0016787">
    <property type="term" value="F:hydrolase activity"/>
    <property type="evidence" value="ECO:0007669"/>
    <property type="project" value="UniProtKB-KW"/>
</dbReference>
<keyword evidence="6" id="KW-1185">Reference proteome</keyword>
<comment type="caution">
    <text evidence="5">The sequence shown here is derived from an EMBL/GenBank/DDBJ whole genome shotgun (WGS) entry which is preliminary data.</text>
</comment>
<feature type="domain" description="Endonuclease YhcR N-terminal" evidence="4">
    <location>
        <begin position="44"/>
        <end position="147"/>
    </location>
</feature>
<dbReference type="Pfam" id="PF19886">
    <property type="entry name" value="DUF6359"/>
    <property type="match status" value="1"/>
</dbReference>
<evidence type="ECO:0000259" key="4">
    <source>
        <dbReference type="Pfam" id="PF19886"/>
    </source>
</evidence>
<dbReference type="Pfam" id="PF04231">
    <property type="entry name" value="Endonuclease_1"/>
    <property type="match status" value="1"/>
</dbReference>
<feature type="region of interest" description="Disordered" evidence="3">
    <location>
        <begin position="146"/>
        <end position="178"/>
    </location>
</feature>
<evidence type="ECO:0000256" key="2">
    <source>
        <dbReference type="ARBA" id="ARBA00022801"/>
    </source>
</evidence>
<dbReference type="InterPro" id="IPR044925">
    <property type="entry name" value="His-Me_finger_sf"/>
</dbReference>
<dbReference type="InterPro" id="IPR007346">
    <property type="entry name" value="Endonuclease-I"/>
</dbReference>
<dbReference type="OrthoDB" id="9801679at2"/>
<keyword evidence="1" id="KW-0540">Nuclease</keyword>
<dbReference type="GO" id="GO:0004518">
    <property type="term" value="F:nuclease activity"/>
    <property type="evidence" value="ECO:0007669"/>
    <property type="project" value="UniProtKB-KW"/>
</dbReference>
<evidence type="ECO:0000256" key="3">
    <source>
        <dbReference type="SAM" id="MobiDB-lite"/>
    </source>
</evidence>
<dbReference type="Proteomes" id="UP000285456">
    <property type="component" value="Unassembled WGS sequence"/>
</dbReference>
<name>A0A417YAZ2_9BACI</name>
<evidence type="ECO:0000313" key="6">
    <source>
        <dbReference type="Proteomes" id="UP000285456"/>
    </source>
</evidence>
<proteinExistence type="predicted"/>
<evidence type="ECO:0000313" key="5">
    <source>
        <dbReference type="EMBL" id="RHW29872.1"/>
    </source>
</evidence>
<sequence length="396" mass="44056">MQRNQKRILIAAVLLLASVLLFIKPVTNTFVNANTGDGSVSSPYTVTQAMANQDNSTKTVEGYIVGQPVSTTSVIKFNFPNNYAFALADSPSATNIEEMIYVQIPSSFRTSFGLQSNPSLLGEKIKVTGTLTNYFSHAGIKNGTAFEQHEDGTQPPETNPDPEPETPSPGDYYDAANGKSGEQLKSALHDIIDDHTEISYSNVWEALRETDEDPSNSNNVILLYTGRSQGKNENGGNADDWNREHVWAKSHGDFGTSMGPGTDLHHLRPTDASVNSSRSNLDFDEGGSEHTEAAGNYYDSDSWEPRDSVKGDVARMIFYMDVRYEGDSGEPDLELNNQVNNGSAPYHGKLSVLLEWHEEDPVDDLERRRNEIIYNDYQHNRNPFIDHPEWVAEIWE</sequence>
<gene>
    <name evidence="5" type="ORF">D1B32_19635</name>
</gene>
<dbReference type="PANTHER" id="PTHR33607:SF2">
    <property type="entry name" value="ENDONUCLEASE-1"/>
    <property type="match status" value="1"/>
</dbReference>
<dbReference type="EMBL" id="QWEH01000018">
    <property type="protein sequence ID" value="RHW29872.1"/>
    <property type="molecule type" value="Genomic_DNA"/>
</dbReference>
<accession>A0A417YAZ2</accession>
<dbReference type="SUPFAM" id="SSF54060">
    <property type="entry name" value="His-Me finger endonucleases"/>
    <property type="match status" value="1"/>
</dbReference>
<dbReference type="InterPro" id="IPR045939">
    <property type="entry name" value="YhcR_N"/>
</dbReference>
<protein>
    <submittedName>
        <fullName evidence="5">Ribonuclease</fullName>
    </submittedName>
</protein>
<dbReference type="AlphaFoldDB" id="A0A417YAZ2"/>
<dbReference type="PANTHER" id="PTHR33607">
    <property type="entry name" value="ENDONUCLEASE-1"/>
    <property type="match status" value="1"/>
</dbReference>
<keyword evidence="2" id="KW-0378">Hydrolase</keyword>